<comment type="caution">
    <text evidence="2">The sequence shown here is derived from an EMBL/GenBank/DDBJ whole genome shotgun (WGS) entry which is preliminary data.</text>
</comment>
<feature type="coiled-coil region" evidence="1">
    <location>
        <begin position="11"/>
        <end position="62"/>
    </location>
</feature>
<protein>
    <submittedName>
        <fullName evidence="2">Uncharacterized protein</fullName>
    </submittedName>
</protein>
<dbReference type="RefSeq" id="WP_328216730.1">
    <property type="nucleotide sequence ID" value="NZ_JARTLI010000002.1"/>
</dbReference>
<gene>
    <name evidence="2" type="ORF">P9850_01800</name>
</gene>
<dbReference type="Proteomes" id="UP001339962">
    <property type="component" value="Unassembled WGS sequence"/>
</dbReference>
<accession>A0ABD5IQY3</accession>
<dbReference type="EMBL" id="JARTLI010000002">
    <property type="protein sequence ID" value="MED5050603.1"/>
    <property type="molecule type" value="Genomic_DNA"/>
</dbReference>
<name>A0ABD5IQY3_9BACL</name>
<evidence type="ECO:0000256" key="1">
    <source>
        <dbReference type="SAM" id="Coils"/>
    </source>
</evidence>
<reference evidence="2 3" key="1">
    <citation type="submission" date="2023-03" db="EMBL/GenBank/DDBJ databases">
        <title>Bacillus Genome Sequencing.</title>
        <authorList>
            <person name="Dunlap C."/>
        </authorList>
    </citation>
    <scope>NUCLEOTIDE SEQUENCE [LARGE SCALE GENOMIC DNA]</scope>
    <source>
        <strain evidence="2 3">NRS-38</strain>
    </source>
</reference>
<dbReference type="AlphaFoldDB" id="A0ABD5IQY3"/>
<organism evidence="2 3">
    <name type="scientific">Anoxybacteroides rupiense</name>
    <dbReference type="NCBI Taxonomy" id="311460"/>
    <lineage>
        <taxon>Bacteria</taxon>
        <taxon>Bacillati</taxon>
        <taxon>Bacillota</taxon>
        <taxon>Bacilli</taxon>
        <taxon>Bacillales</taxon>
        <taxon>Anoxybacillaceae</taxon>
        <taxon>Anoxybacteroides</taxon>
    </lineage>
</organism>
<evidence type="ECO:0000313" key="2">
    <source>
        <dbReference type="EMBL" id="MED5050603.1"/>
    </source>
</evidence>
<sequence length="84" mass="9911">MNQIAILQEYISELKEQLFQEQWEKSNLNAKCNALMHDIEQLQRAKQKAERYEEAIKEALELMKHGGHGTRSKVWNVLEKAWGE</sequence>
<keyword evidence="1" id="KW-0175">Coiled coil</keyword>
<proteinExistence type="predicted"/>
<evidence type="ECO:0000313" key="3">
    <source>
        <dbReference type="Proteomes" id="UP001339962"/>
    </source>
</evidence>